<gene>
    <name evidence="2" type="ORF">J8273_2434</name>
</gene>
<sequence>MPRIDSEAQLEATEERLRLILEKYEDRTNKKTFLYPLYKRPMHGWITGLANFLIPGLGYLAIRQYGKAASSFVVFVVLAAISIISLVVFLVLSPIAFILIIASVVISLTLLVTFLLPLLLPFLVLVVLFLLVPLIVFAALIFAVLVHQTIAGVDCFLLTRHARRGNLIMAGECGWAIAKPLAAVTSRPTFVYDLDDRSVPAISRRCNPLAQSIRNYRESALDRELGIPSYSSVMPELESPRVKRTVEPNAPPPLYMQEAAAGIPSV</sequence>
<keyword evidence="1" id="KW-0812">Transmembrane</keyword>
<feature type="transmembrane region" description="Helical" evidence="1">
    <location>
        <begin position="95"/>
        <end position="116"/>
    </location>
</feature>
<dbReference type="Proteomes" id="UP000717585">
    <property type="component" value="Unassembled WGS sequence"/>
</dbReference>
<keyword evidence="3" id="KW-1185">Reference proteome</keyword>
<evidence type="ECO:0000256" key="1">
    <source>
        <dbReference type="SAM" id="Phobius"/>
    </source>
</evidence>
<protein>
    <submittedName>
        <fullName evidence="2">Uncharacterized protein</fullName>
    </submittedName>
</protein>
<evidence type="ECO:0000313" key="2">
    <source>
        <dbReference type="EMBL" id="KAG9396082.1"/>
    </source>
</evidence>
<dbReference type="AlphaFoldDB" id="A0A8J6E5P5"/>
<name>A0A8J6E5P5_9EUKA</name>
<accession>A0A8J6E5P5</accession>
<comment type="caution">
    <text evidence="2">The sequence shown here is derived from an EMBL/GenBank/DDBJ whole genome shotgun (WGS) entry which is preliminary data.</text>
</comment>
<evidence type="ECO:0000313" key="3">
    <source>
        <dbReference type="Proteomes" id="UP000717585"/>
    </source>
</evidence>
<proteinExistence type="predicted"/>
<feature type="transmembrane region" description="Helical" evidence="1">
    <location>
        <begin position="42"/>
        <end position="62"/>
    </location>
</feature>
<feature type="transmembrane region" description="Helical" evidence="1">
    <location>
        <begin position="123"/>
        <end position="146"/>
    </location>
</feature>
<reference evidence="2" key="1">
    <citation type="submission" date="2021-05" db="EMBL/GenBank/DDBJ databases">
        <title>A free-living protist that lacks canonical eukaryotic 1 DNA replication and segregation systems.</title>
        <authorList>
            <person name="Salas-Leiva D.E."/>
            <person name="Tromer E.C."/>
            <person name="Curtis B.A."/>
            <person name="Jerlstrom-Hultqvist J."/>
            <person name="Kolisko M."/>
            <person name="Yi Z."/>
            <person name="Salas-Leiva J.S."/>
            <person name="Gallot-Lavallee L."/>
            <person name="Kops G.J.P.L."/>
            <person name="Archibald J.M."/>
            <person name="Simpson A.G.B."/>
            <person name="Roger A.J."/>
        </authorList>
    </citation>
    <scope>NUCLEOTIDE SEQUENCE</scope>
    <source>
        <strain evidence="2">BICM</strain>
    </source>
</reference>
<organism evidence="2 3">
    <name type="scientific">Carpediemonas membranifera</name>
    <dbReference type="NCBI Taxonomy" id="201153"/>
    <lineage>
        <taxon>Eukaryota</taxon>
        <taxon>Metamonada</taxon>
        <taxon>Carpediemonas-like organisms</taxon>
        <taxon>Carpediemonas</taxon>
    </lineage>
</organism>
<feature type="transmembrane region" description="Helical" evidence="1">
    <location>
        <begin position="69"/>
        <end position="89"/>
    </location>
</feature>
<dbReference type="EMBL" id="JAHDYR010000007">
    <property type="protein sequence ID" value="KAG9396082.1"/>
    <property type="molecule type" value="Genomic_DNA"/>
</dbReference>
<keyword evidence="1" id="KW-1133">Transmembrane helix</keyword>
<keyword evidence="1" id="KW-0472">Membrane</keyword>